<reference evidence="1" key="1">
    <citation type="submission" date="2020-09" db="EMBL/GenBank/DDBJ databases">
        <title>Taishania pollutisoli gen. nov., sp. nov., Isolated from Tetrabromobisphenol A-Contaminated Soil.</title>
        <authorList>
            <person name="Chen Q."/>
        </authorList>
    </citation>
    <scope>NUCLEOTIDE SEQUENCE</scope>
    <source>
        <strain evidence="1">CZZ-1</strain>
    </source>
</reference>
<dbReference type="RefSeq" id="WP_216713176.1">
    <property type="nucleotide sequence ID" value="NZ_JACVEL010000001.1"/>
</dbReference>
<sequence length="167" mass="18870">MVISFEKETEGVLLVCSKKGLKKYVAGTEFNHQFPEGILPLVNNGSVIALTTESSDEVKGEVIDIAMNDYKGYKLIGEQNLYIDADDEVYVLSHSEFTEICSNHQGDIDAFSFWNEKIVLNDLRPGWAIVFTHCKLRKNSICLSIIIQLVYTNNRFPYEEITAIPTV</sequence>
<name>A0A8J6P3N8_9FLAO</name>
<organism evidence="1 2">
    <name type="scientific">Taishania pollutisoli</name>
    <dbReference type="NCBI Taxonomy" id="2766479"/>
    <lineage>
        <taxon>Bacteria</taxon>
        <taxon>Pseudomonadati</taxon>
        <taxon>Bacteroidota</taxon>
        <taxon>Flavobacteriia</taxon>
        <taxon>Flavobacteriales</taxon>
        <taxon>Crocinitomicaceae</taxon>
        <taxon>Taishania</taxon>
    </lineage>
</organism>
<comment type="caution">
    <text evidence="1">The sequence shown here is derived from an EMBL/GenBank/DDBJ whole genome shotgun (WGS) entry which is preliminary data.</text>
</comment>
<gene>
    <name evidence="1" type="ORF">H9Y05_00240</name>
</gene>
<dbReference type="AlphaFoldDB" id="A0A8J6P3N8"/>
<evidence type="ECO:0000313" key="1">
    <source>
        <dbReference type="EMBL" id="MBC9810892.1"/>
    </source>
</evidence>
<dbReference type="EMBL" id="JACVEL010000001">
    <property type="protein sequence ID" value="MBC9810892.1"/>
    <property type="molecule type" value="Genomic_DNA"/>
</dbReference>
<accession>A0A8J6P3N8</accession>
<dbReference type="Proteomes" id="UP000652681">
    <property type="component" value="Unassembled WGS sequence"/>
</dbReference>
<proteinExistence type="predicted"/>
<keyword evidence="2" id="KW-1185">Reference proteome</keyword>
<protein>
    <submittedName>
        <fullName evidence="1">Uncharacterized protein</fullName>
    </submittedName>
</protein>
<evidence type="ECO:0000313" key="2">
    <source>
        <dbReference type="Proteomes" id="UP000652681"/>
    </source>
</evidence>